<proteinExistence type="predicted"/>
<name>A0A9W7W4G7_9PEZI</name>
<dbReference type="SUPFAM" id="SSF50729">
    <property type="entry name" value="PH domain-like"/>
    <property type="match status" value="1"/>
</dbReference>
<dbReference type="InterPro" id="IPR013761">
    <property type="entry name" value="SAM/pointed_sf"/>
</dbReference>
<dbReference type="GO" id="GO:0005886">
    <property type="term" value="C:plasma membrane"/>
    <property type="evidence" value="ECO:0007669"/>
    <property type="project" value="TreeGrafter"/>
</dbReference>
<accession>A0A9W7W4G7</accession>
<dbReference type="PANTHER" id="PTHR12092:SF16">
    <property type="entry name" value="PH DOMAIN-CONTAINING PROTEIN"/>
    <property type="match status" value="1"/>
</dbReference>
<evidence type="ECO:0000256" key="2">
    <source>
        <dbReference type="PROSITE-ProRule" id="PRU00192"/>
    </source>
</evidence>
<feature type="region of interest" description="Disordered" evidence="3">
    <location>
        <begin position="390"/>
        <end position="441"/>
    </location>
</feature>
<dbReference type="SUPFAM" id="SSF47769">
    <property type="entry name" value="SAM/Pointed domain"/>
    <property type="match status" value="1"/>
</dbReference>
<dbReference type="EMBL" id="RIBY02000924">
    <property type="protein sequence ID" value="KAH9835485.1"/>
    <property type="molecule type" value="Genomic_DNA"/>
</dbReference>
<evidence type="ECO:0000259" key="4">
    <source>
        <dbReference type="PROSITE" id="PS50002"/>
    </source>
</evidence>
<feature type="region of interest" description="Disordered" evidence="3">
    <location>
        <begin position="172"/>
        <end position="202"/>
    </location>
</feature>
<dbReference type="SMART" id="SM00454">
    <property type="entry name" value="SAM"/>
    <property type="match status" value="1"/>
</dbReference>
<dbReference type="InterPro" id="IPR001660">
    <property type="entry name" value="SAM"/>
</dbReference>
<comment type="caution">
    <text evidence="7">The sequence shown here is derived from an EMBL/GenBank/DDBJ whole genome shotgun (WGS) entry which is preliminary data.</text>
</comment>
<feature type="compositionally biased region" description="Low complexity" evidence="3">
    <location>
        <begin position="632"/>
        <end position="649"/>
    </location>
</feature>
<dbReference type="PROSITE" id="PS50105">
    <property type="entry name" value="SAM_DOMAIN"/>
    <property type="match status" value="1"/>
</dbReference>
<protein>
    <submittedName>
        <fullName evidence="7">Sterile alpha motif</fullName>
    </submittedName>
</protein>
<dbReference type="Pfam" id="PF07647">
    <property type="entry name" value="SAM_2"/>
    <property type="match status" value="1"/>
</dbReference>
<feature type="compositionally biased region" description="Low complexity" evidence="3">
    <location>
        <begin position="470"/>
        <end position="485"/>
    </location>
</feature>
<dbReference type="Gene3D" id="2.30.29.30">
    <property type="entry name" value="Pleckstrin-homology domain (PH domain)/Phosphotyrosine-binding domain (PTB)"/>
    <property type="match status" value="1"/>
</dbReference>
<feature type="compositionally biased region" description="Polar residues" evidence="3">
    <location>
        <begin position="390"/>
        <end position="412"/>
    </location>
</feature>
<feature type="region of interest" description="Disordered" evidence="3">
    <location>
        <begin position="672"/>
        <end position="771"/>
    </location>
</feature>
<dbReference type="SUPFAM" id="SSF50044">
    <property type="entry name" value="SH3-domain"/>
    <property type="match status" value="1"/>
</dbReference>
<dbReference type="InterPro" id="IPR011993">
    <property type="entry name" value="PH-like_dom_sf"/>
</dbReference>
<dbReference type="Proteomes" id="UP001138500">
    <property type="component" value="Unassembled WGS sequence"/>
</dbReference>
<dbReference type="FunFam" id="1.10.150.50:FF:000082">
    <property type="entry name" value="Polarized growth protein boi2"/>
    <property type="match status" value="1"/>
</dbReference>
<gene>
    <name evidence="7" type="ORF">Tdes44962_MAKER08543</name>
</gene>
<feature type="compositionally biased region" description="Basic residues" evidence="3">
    <location>
        <begin position="745"/>
        <end position="754"/>
    </location>
</feature>
<feature type="compositionally biased region" description="Low complexity" evidence="3">
    <location>
        <begin position="699"/>
        <end position="711"/>
    </location>
</feature>
<evidence type="ECO:0000259" key="5">
    <source>
        <dbReference type="PROSITE" id="PS50003"/>
    </source>
</evidence>
<organism evidence="7 8">
    <name type="scientific">Teratosphaeria destructans</name>
    <dbReference type="NCBI Taxonomy" id="418781"/>
    <lineage>
        <taxon>Eukaryota</taxon>
        <taxon>Fungi</taxon>
        <taxon>Dikarya</taxon>
        <taxon>Ascomycota</taxon>
        <taxon>Pezizomycotina</taxon>
        <taxon>Dothideomycetes</taxon>
        <taxon>Dothideomycetidae</taxon>
        <taxon>Mycosphaerellales</taxon>
        <taxon>Teratosphaeriaceae</taxon>
        <taxon>Teratosphaeria</taxon>
    </lineage>
</organism>
<dbReference type="OrthoDB" id="73680at2759"/>
<dbReference type="InterPro" id="IPR036028">
    <property type="entry name" value="SH3-like_dom_sf"/>
</dbReference>
<feature type="compositionally biased region" description="Polar residues" evidence="3">
    <location>
        <begin position="723"/>
        <end position="733"/>
    </location>
</feature>
<dbReference type="InterPro" id="IPR037370">
    <property type="entry name" value="Pleckstrin"/>
</dbReference>
<keyword evidence="1 2" id="KW-0728">SH3 domain</keyword>
<keyword evidence="8" id="KW-1185">Reference proteome</keyword>
<feature type="compositionally biased region" description="Polar residues" evidence="3">
    <location>
        <begin position="517"/>
        <end position="537"/>
    </location>
</feature>
<reference evidence="7 8" key="1">
    <citation type="journal article" date="2018" name="IMA Fungus">
        <title>IMA Genome-F 10: Nine draft genome sequences of Claviceps purpurea s.lat., including C. arundinis, C. humidiphila, and C. cf. spartinae, pseudomolecules for the pitch canker pathogen Fusarium circinatum, draft genome of Davidsoniella eucalypti, Grosmannia galeiformis, Quambalaria eucalypti, and Teratosphaeria destructans.</title>
        <authorList>
            <person name="Wingfield B.D."/>
            <person name="Liu M."/>
            <person name="Nguyen H.D."/>
            <person name="Lane F.A."/>
            <person name="Morgan S.W."/>
            <person name="De Vos L."/>
            <person name="Wilken P.M."/>
            <person name="Duong T.A."/>
            <person name="Aylward J."/>
            <person name="Coetzee M.P."/>
            <person name="Dadej K."/>
            <person name="De Beer Z.W."/>
            <person name="Findlay W."/>
            <person name="Havenga M."/>
            <person name="Kolarik M."/>
            <person name="Menzies J.G."/>
            <person name="Naidoo K."/>
            <person name="Pochopski O."/>
            <person name="Shoukouhi P."/>
            <person name="Santana Q.C."/>
            <person name="Seifert K.A."/>
            <person name="Soal N."/>
            <person name="Steenkamp E.T."/>
            <person name="Tatham C.T."/>
            <person name="van der Nest M.A."/>
            <person name="Wingfield M.J."/>
        </authorList>
    </citation>
    <scope>NUCLEOTIDE SEQUENCE [LARGE SCALE GENOMIC DNA]</scope>
    <source>
        <strain evidence="7">CMW44962</strain>
    </source>
</reference>
<dbReference type="PROSITE" id="PS50002">
    <property type="entry name" value="SH3"/>
    <property type="match status" value="1"/>
</dbReference>
<evidence type="ECO:0000256" key="3">
    <source>
        <dbReference type="SAM" id="MobiDB-lite"/>
    </source>
</evidence>
<evidence type="ECO:0000313" key="8">
    <source>
        <dbReference type="Proteomes" id="UP001138500"/>
    </source>
</evidence>
<evidence type="ECO:0000259" key="6">
    <source>
        <dbReference type="PROSITE" id="PS50105"/>
    </source>
</evidence>
<feature type="compositionally biased region" description="Low complexity" evidence="3">
    <location>
        <begin position="92"/>
        <end position="106"/>
    </location>
</feature>
<reference evidence="7 8" key="2">
    <citation type="journal article" date="2021" name="Curr. Genet.">
        <title>Genetic response to nitrogen starvation in the aggressive Eucalyptus foliar pathogen Teratosphaeria destructans.</title>
        <authorList>
            <person name="Havenga M."/>
            <person name="Wingfield B.D."/>
            <person name="Wingfield M.J."/>
            <person name="Dreyer L.L."/>
            <person name="Roets F."/>
            <person name="Aylward J."/>
        </authorList>
    </citation>
    <scope>NUCLEOTIDE SEQUENCE [LARGE SCALE GENOMIC DNA]</scope>
    <source>
        <strain evidence="7">CMW44962</strain>
    </source>
</reference>
<dbReference type="Gene3D" id="1.10.150.50">
    <property type="entry name" value="Transcription Factor, Ets-1"/>
    <property type="match status" value="1"/>
</dbReference>
<feature type="region of interest" description="Disordered" evidence="3">
    <location>
        <begin position="632"/>
        <end position="654"/>
    </location>
</feature>
<dbReference type="SMART" id="SM00233">
    <property type="entry name" value="PH"/>
    <property type="match status" value="1"/>
</dbReference>
<dbReference type="GO" id="GO:0030036">
    <property type="term" value="P:actin cytoskeleton organization"/>
    <property type="evidence" value="ECO:0007669"/>
    <property type="project" value="TreeGrafter"/>
</dbReference>
<dbReference type="InterPro" id="IPR001849">
    <property type="entry name" value="PH_domain"/>
</dbReference>
<feature type="region of interest" description="Disordered" evidence="3">
    <location>
        <begin position="469"/>
        <end position="570"/>
    </location>
</feature>
<feature type="compositionally biased region" description="Polar residues" evidence="3">
    <location>
        <begin position="550"/>
        <end position="569"/>
    </location>
</feature>
<dbReference type="PANTHER" id="PTHR12092">
    <property type="entry name" value="PLECKSTRIN"/>
    <property type="match status" value="1"/>
</dbReference>
<dbReference type="InterPro" id="IPR001452">
    <property type="entry name" value="SH3_domain"/>
</dbReference>
<feature type="domain" description="SH3" evidence="4">
    <location>
        <begin position="12"/>
        <end position="76"/>
    </location>
</feature>
<dbReference type="CDD" id="cd09535">
    <property type="entry name" value="SAM_BOI-like_fungal"/>
    <property type="match status" value="1"/>
</dbReference>
<dbReference type="AlphaFoldDB" id="A0A9W7W4G7"/>
<feature type="region of interest" description="Disordered" evidence="3">
    <location>
        <begin position="76"/>
        <end position="121"/>
    </location>
</feature>
<feature type="domain" description="PH" evidence="5">
    <location>
        <begin position="774"/>
        <end position="927"/>
    </location>
</feature>
<dbReference type="SMART" id="SM00326">
    <property type="entry name" value="SH3"/>
    <property type="match status" value="1"/>
</dbReference>
<sequence length="1062" mass="113317">MASRSVVKGEAHPGSILLVIHDFLARSADELSLAKGDRIELIERDDDFGDGWFLGRHMGNGSTGLFPEVYTTPAPKGTLTGGPHQRRVSEGVSKSASSDAVTAASTQLRHSAGSARPANGSQSAMLAAGAALRTSLPTSSPAPTAARINITNDSPVMNEALAVIDEHITDMKTPRPSYMNGNHKRDNMSGTYSHQQHQPQQQPLNRLSYIPGHETDEDEQALHTEEEVAAWTPDQVAEYLEDHGVERSHCDVFRDQEITGEVLLAMDQSSLFIKEFELGPVGRRLKTWHKIKALQDEVRAGSIPAIAKSASEYSLAGVVEDDATSMMDVTRARSSTTGTVFPRGLEPQRHSFLGDGQSYPLQPSSSFLFPPQQAEAGATANISRAPSNHISTLQNTPVRNDNTSRPSAQSIRAMQHARRHSSIDSTNSVSSSRPSHRKHPSFDRAWKAGASMKGALGSGLAALNTAAFAGGSQPTSPVSPSGSSPHVRTKRSGSASKANNDGLISPGSPGDLDRGYFSSNELDNRTTTGSKRNSVLTKKTPGVVSPIGSRANSTLFGGSRQSTISSNDPVSPLAGVERSGMFSSFGSKWHSMRSATTPGMKTRPMTDLQGSVSPVVTKLEYNEQSPSIHAALASSDASSKNASPSPSTSNLGFFSNQRSKISGLRQISDAVTNKEKHQAESPIAEDVPPTLNEKGEIVSSPTRTGSTTPSTEARSSDLRKSGDGQSRASTGSGNKLMPPQPAERPRRRRPKTKKATSAYTRGLQKKTPAESMEDCDYSGWMKKKSGSLMTTWKTRLFILKGRRLSYYYSNDDTEEKGLIDISFHRVLPATDETLTSMHAAVTGAASTPTPASPPATTPQTAAERDLAAQSLKGGETKDSGLFIFKLVPPKSGLSKGVNFTKPTVHYFAVNSRQEGRLWMAALMKATIDRDGEGVVTTTYNQKTISLAKARARKERPPALQEEVMEGRVELEGSEAGSMILPPGVGLGLGAFLMDTKNDPLAAVGGAEHELPGSMVAEDSSSIAPSATFTTASASATAAENLVEMEAELDRKEREAVALHVPA</sequence>
<feature type="compositionally biased region" description="Low complexity" evidence="3">
    <location>
        <begin position="423"/>
        <end position="433"/>
    </location>
</feature>
<dbReference type="PROSITE" id="PS50003">
    <property type="entry name" value="PH_DOMAIN"/>
    <property type="match status" value="1"/>
</dbReference>
<feature type="region of interest" description="Disordered" evidence="3">
    <location>
        <begin position="333"/>
        <end position="357"/>
    </location>
</feature>
<dbReference type="Pfam" id="PF00169">
    <property type="entry name" value="PH"/>
    <property type="match status" value="1"/>
</dbReference>
<evidence type="ECO:0000313" key="7">
    <source>
        <dbReference type="EMBL" id="KAH9835485.1"/>
    </source>
</evidence>
<dbReference type="Gene3D" id="2.30.30.40">
    <property type="entry name" value="SH3 Domains"/>
    <property type="match status" value="1"/>
</dbReference>
<evidence type="ECO:0000256" key="1">
    <source>
        <dbReference type="ARBA" id="ARBA00022443"/>
    </source>
</evidence>
<feature type="domain" description="SAM" evidence="6">
    <location>
        <begin position="231"/>
        <end position="297"/>
    </location>
</feature>
<dbReference type="Pfam" id="PF14604">
    <property type="entry name" value="SH3_9"/>
    <property type="match status" value="1"/>
</dbReference>